<organism evidence="1 2">
    <name type="scientific">Rhizobium lemnae</name>
    <dbReference type="NCBI Taxonomy" id="1214924"/>
    <lineage>
        <taxon>Bacteria</taxon>
        <taxon>Pseudomonadati</taxon>
        <taxon>Pseudomonadota</taxon>
        <taxon>Alphaproteobacteria</taxon>
        <taxon>Hyphomicrobiales</taxon>
        <taxon>Rhizobiaceae</taxon>
        <taxon>Rhizobium/Agrobacterium group</taxon>
        <taxon>Rhizobium</taxon>
    </lineage>
</organism>
<dbReference type="Proteomes" id="UP001595697">
    <property type="component" value="Unassembled WGS sequence"/>
</dbReference>
<dbReference type="EMBL" id="JBHSBD010000008">
    <property type="protein sequence ID" value="MFC3966993.1"/>
    <property type="molecule type" value="Genomic_DNA"/>
</dbReference>
<keyword evidence="2" id="KW-1185">Reference proteome</keyword>
<accession>A0ABV8E4E2</accession>
<reference evidence="2" key="1">
    <citation type="journal article" date="2019" name="Int. J. Syst. Evol. Microbiol.">
        <title>The Global Catalogue of Microorganisms (GCM) 10K type strain sequencing project: providing services to taxonomists for standard genome sequencing and annotation.</title>
        <authorList>
            <consortium name="The Broad Institute Genomics Platform"/>
            <consortium name="The Broad Institute Genome Sequencing Center for Infectious Disease"/>
            <person name="Wu L."/>
            <person name="Ma J."/>
        </authorList>
    </citation>
    <scope>NUCLEOTIDE SEQUENCE [LARGE SCALE GENOMIC DNA]</scope>
    <source>
        <strain evidence="2">TBRC 5781</strain>
    </source>
</reference>
<name>A0ABV8E4E2_9HYPH</name>
<sequence length="213" mass="24857">MLYTSQLLDRKTGELVLVEDGDWITITELAELHSVGPRRIRIILRHMDFLQIEGGGRQHRHRLCPWVTAKGWGKRIQAKGTIPFDVISPLARDWIAERWSQATSSLELKENGPVAEAKAALESFRDGRNSYRRSIRERFAHREDNPPDMEVTEMVSWLNHFFPRLSHSDIATILDVSQQLVSRYLGERQREKARWKECREAQLKRKPGSLWFS</sequence>
<comment type="caution">
    <text evidence="1">The sequence shown here is derived from an EMBL/GenBank/DDBJ whole genome shotgun (WGS) entry which is preliminary data.</text>
</comment>
<evidence type="ECO:0000313" key="1">
    <source>
        <dbReference type="EMBL" id="MFC3966993.1"/>
    </source>
</evidence>
<proteinExistence type="predicted"/>
<dbReference type="RefSeq" id="WP_247260519.1">
    <property type="nucleotide sequence ID" value="NZ_JALJQZ010000010.1"/>
</dbReference>
<gene>
    <name evidence="1" type="ORF">ACFOVS_02320</name>
</gene>
<protein>
    <submittedName>
        <fullName evidence="1">Uncharacterized protein</fullName>
    </submittedName>
</protein>
<evidence type="ECO:0000313" key="2">
    <source>
        <dbReference type="Proteomes" id="UP001595697"/>
    </source>
</evidence>